<feature type="region of interest" description="Disordered" evidence="2">
    <location>
        <begin position="100"/>
        <end position="119"/>
    </location>
</feature>
<reference evidence="3 4" key="1">
    <citation type="submission" date="2016-09" db="EMBL/GenBank/DDBJ databases">
        <title>Extensive genetic diversity and differential bi-allelic expression allows diatom success in the polar Southern Ocean.</title>
        <authorList>
            <consortium name="DOE Joint Genome Institute"/>
            <person name="Mock T."/>
            <person name="Otillar R.P."/>
            <person name="Strauss J."/>
            <person name="Dupont C."/>
            <person name="Frickenhaus S."/>
            <person name="Maumus F."/>
            <person name="Mcmullan M."/>
            <person name="Sanges R."/>
            <person name="Schmutz J."/>
            <person name="Toseland A."/>
            <person name="Valas R."/>
            <person name="Veluchamy A."/>
            <person name="Ward B.J."/>
            <person name="Allen A."/>
            <person name="Barry K."/>
            <person name="Falciatore A."/>
            <person name="Ferrante M."/>
            <person name="Fortunato A.E."/>
            <person name="Gloeckner G."/>
            <person name="Gruber A."/>
            <person name="Hipkin R."/>
            <person name="Janech M."/>
            <person name="Kroth P."/>
            <person name="Leese F."/>
            <person name="Lindquist E."/>
            <person name="Lyon B.R."/>
            <person name="Martin J."/>
            <person name="Mayer C."/>
            <person name="Parker M."/>
            <person name="Quesneville H."/>
            <person name="Raymond J."/>
            <person name="Uhlig C."/>
            <person name="Valentin K.U."/>
            <person name="Worden A.Z."/>
            <person name="Armbrust E.V."/>
            <person name="Bowler C."/>
            <person name="Green B."/>
            <person name="Moulton V."/>
            <person name="Van Oosterhout C."/>
            <person name="Grigoriev I."/>
        </authorList>
    </citation>
    <scope>NUCLEOTIDE SEQUENCE [LARGE SCALE GENOMIC DNA]</scope>
    <source>
        <strain evidence="3 4">CCMP1102</strain>
    </source>
</reference>
<feature type="compositionally biased region" description="Low complexity" evidence="2">
    <location>
        <begin position="774"/>
        <end position="783"/>
    </location>
</feature>
<proteinExistence type="predicted"/>
<gene>
    <name evidence="3" type="ORF">FRACYDRAFT_249392</name>
</gene>
<feature type="compositionally biased region" description="Low complexity" evidence="2">
    <location>
        <begin position="474"/>
        <end position="484"/>
    </location>
</feature>
<dbReference type="AlphaFoldDB" id="A0A1E7ET84"/>
<evidence type="ECO:0000313" key="3">
    <source>
        <dbReference type="EMBL" id="OEU09046.1"/>
    </source>
</evidence>
<dbReference type="EMBL" id="KV784378">
    <property type="protein sequence ID" value="OEU09046.1"/>
    <property type="molecule type" value="Genomic_DNA"/>
</dbReference>
<name>A0A1E7ET84_9STRA</name>
<dbReference type="Proteomes" id="UP000095751">
    <property type="component" value="Unassembled WGS sequence"/>
</dbReference>
<feature type="region of interest" description="Disordered" evidence="2">
    <location>
        <begin position="464"/>
        <end position="489"/>
    </location>
</feature>
<keyword evidence="4" id="KW-1185">Reference proteome</keyword>
<feature type="compositionally biased region" description="Gly residues" evidence="2">
    <location>
        <begin position="784"/>
        <end position="814"/>
    </location>
</feature>
<feature type="compositionally biased region" description="Acidic residues" evidence="2">
    <location>
        <begin position="61"/>
        <end position="75"/>
    </location>
</feature>
<feature type="region of interest" description="Disordered" evidence="2">
    <location>
        <begin position="774"/>
        <end position="823"/>
    </location>
</feature>
<accession>A0A1E7ET84</accession>
<evidence type="ECO:0000256" key="1">
    <source>
        <dbReference type="SAM" id="Coils"/>
    </source>
</evidence>
<feature type="coiled-coil region" evidence="1">
    <location>
        <begin position="165"/>
        <end position="206"/>
    </location>
</feature>
<protein>
    <submittedName>
        <fullName evidence="3">Uncharacterized protein</fullName>
    </submittedName>
</protein>
<evidence type="ECO:0000256" key="2">
    <source>
        <dbReference type="SAM" id="MobiDB-lite"/>
    </source>
</evidence>
<feature type="region of interest" description="Disordered" evidence="2">
    <location>
        <begin position="1"/>
        <end position="75"/>
    </location>
</feature>
<sequence length="886" mass="98576">MSSDTGSEWTVKLAKQKATTAKRVRERDERNSFRQKAKQRLANSPKKLPKQGQNITPLFDSEAEESEVEKEEELDNDTVKERLDNTIDRLEQQEEVYLQEQEETKSECNNNSSRLGSRSSVDLEELIDKKIEEMMNKKMEVRYREMDVRNTREHLDSVKRMMQLEESASNQMRITQRMVKEAESKLKELTSKINEVTSRIDEATTTIAEVDTATTVLVDHLDAAQVALQHITTYRQVTAGDAIAMRLGAKKLAQKLTDHKDALAQDLQWSLLAVDPMRITTALNEAIAQIKSARDSTILGLSDMAWSINMESRNEYHSTKTELSNITKKATDDLVITLAMIEDQSKAAITSIVDGPDFQLIIQNQINAYIKTFPQEMSESLMDFTLDFLKDNDTIDHYIRGVASSVTDIGDFTDNLEREVDQIAAEWMHTNLNKEETKTGVVAIQVQDQANPEIQVQDQANLDGTSECVDDSSKSTSDPSSDPSRNSTYLPIVPSRCTVSYVSYKYILRILRHIQYTMSWNYKVLTPEEYTEHFPIKAEEVPPVVGLPTFVSSNVVITALRTNCIAMDDDRSKLGKLHCIIDTSSMETVTASTNSGELKYDGMTTAEARANHLASYITITDLPPEPEEISAVEATLREEWDPTNHIKNLFQSVKEGTEILLQMKYIDQAQCDMQFIKYLYAAIRNSGQFEEACIKWKALPAADRKTNKQCRTFFTRTGSSQYMTRSNASVLQMVAAKGGDGMDDNATAFSAMTANSVVKDKRIEELEVLLRSSASTAASTTTGTSGGRGGGDGRGGAGRGGGGRGAGNNGGRGRGVYRSRADGPGNITKNSKCWTAETYCWSHGYDCSSNHCSGKCTRKAIGHKDTATGGNPMGGSTKDKEFSKWK</sequence>
<dbReference type="InParanoid" id="A0A1E7ET84"/>
<evidence type="ECO:0000313" key="4">
    <source>
        <dbReference type="Proteomes" id="UP000095751"/>
    </source>
</evidence>
<feature type="region of interest" description="Disordered" evidence="2">
    <location>
        <begin position="863"/>
        <end position="886"/>
    </location>
</feature>
<feature type="compositionally biased region" description="Basic and acidic residues" evidence="2">
    <location>
        <begin position="23"/>
        <end position="32"/>
    </location>
</feature>
<dbReference type="KEGG" id="fcy:FRACYDRAFT_249392"/>
<organism evidence="3 4">
    <name type="scientific">Fragilariopsis cylindrus CCMP1102</name>
    <dbReference type="NCBI Taxonomy" id="635003"/>
    <lineage>
        <taxon>Eukaryota</taxon>
        <taxon>Sar</taxon>
        <taxon>Stramenopiles</taxon>
        <taxon>Ochrophyta</taxon>
        <taxon>Bacillariophyta</taxon>
        <taxon>Bacillariophyceae</taxon>
        <taxon>Bacillariophycidae</taxon>
        <taxon>Bacillariales</taxon>
        <taxon>Bacillariaceae</taxon>
        <taxon>Fragilariopsis</taxon>
    </lineage>
</organism>
<feature type="compositionally biased region" description="Basic and acidic residues" evidence="2">
    <location>
        <begin position="877"/>
        <end position="886"/>
    </location>
</feature>
<feature type="compositionally biased region" description="Low complexity" evidence="2">
    <location>
        <begin position="109"/>
        <end position="119"/>
    </location>
</feature>
<keyword evidence="1" id="KW-0175">Coiled coil</keyword>